<dbReference type="SUPFAM" id="SSF52833">
    <property type="entry name" value="Thioredoxin-like"/>
    <property type="match status" value="1"/>
</dbReference>
<dbReference type="STRING" id="1798002.A2478_03750"/>
<dbReference type="PANTHER" id="PTHR43110:SF1">
    <property type="entry name" value="THIOL PEROXIDASE"/>
    <property type="match status" value="1"/>
</dbReference>
<feature type="domain" description="Thioredoxin" evidence="2">
    <location>
        <begin position="2"/>
        <end position="149"/>
    </location>
</feature>
<proteinExistence type="predicted"/>
<dbReference type="GO" id="GO:0016209">
    <property type="term" value="F:antioxidant activity"/>
    <property type="evidence" value="ECO:0007669"/>
    <property type="project" value="InterPro"/>
</dbReference>
<reference evidence="3 4" key="1">
    <citation type="journal article" date="2016" name="Nat. Commun.">
        <title>Thousands of microbial genomes shed light on interconnected biogeochemical processes in an aquifer system.</title>
        <authorList>
            <person name="Anantharaman K."/>
            <person name="Brown C.T."/>
            <person name="Hug L.A."/>
            <person name="Sharon I."/>
            <person name="Castelle C.J."/>
            <person name="Probst A.J."/>
            <person name="Thomas B.C."/>
            <person name="Singh A."/>
            <person name="Wilkins M.J."/>
            <person name="Karaoz U."/>
            <person name="Brodie E.L."/>
            <person name="Williams K.H."/>
            <person name="Hubbard S.S."/>
            <person name="Banfield J.F."/>
        </authorList>
    </citation>
    <scope>NUCLEOTIDE SEQUENCE [LARGE SCALE GENOMIC DNA]</scope>
</reference>
<evidence type="ECO:0000259" key="2">
    <source>
        <dbReference type="PROSITE" id="PS51352"/>
    </source>
</evidence>
<sequence length="149" mass="17373">MIVANMKFENFQLKNPDKSEFDLYNYLGENKGIIIFFRSTWCSFCKRQLADFQNHYDDFVQAGVKIIAISNDTELKTSLLQNFLYLKFPLLSDINSELIKKYNLSTTYKDELVSKPAIFIIDQEKNIKNTFISEDYDNVLSAKIILAKV</sequence>
<dbReference type="InterPro" id="IPR013766">
    <property type="entry name" value="Thioredoxin_domain"/>
</dbReference>
<dbReference type="AlphaFoldDB" id="A0A1F5T0C4"/>
<dbReference type="GO" id="GO:0016491">
    <property type="term" value="F:oxidoreductase activity"/>
    <property type="evidence" value="ECO:0007669"/>
    <property type="project" value="InterPro"/>
</dbReference>
<keyword evidence="1" id="KW-0676">Redox-active center</keyword>
<protein>
    <recommendedName>
        <fullName evidence="2">Thioredoxin domain-containing protein</fullName>
    </recommendedName>
</protein>
<dbReference type="EMBL" id="MFGJ01000006">
    <property type="protein sequence ID" value="OGF32407.1"/>
    <property type="molecule type" value="Genomic_DNA"/>
</dbReference>
<dbReference type="Proteomes" id="UP000179001">
    <property type="component" value="Unassembled WGS sequence"/>
</dbReference>
<dbReference type="InterPro" id="IPR050455">
    <property type="entry name" value="Tpx_Peroxidase_subfamily"/>
</dbReference>
<dbReference type="InterPro" id="IPR036249">
    <property type="entry name" value="Thioredoxin-like_sf"/>
</dbReference>
<evidence type="ECO:0000256" key="1">
    <source>
        <dbReference type="ARBA" id="ARBA00023284"/>
    </source>
</evidence>
<dbReference type="Pfam" id="PF00578">
    <property type="entry name" value="AhpC-TSA"/>
    <property type="match status" value="1"/>
</dbReference>
<comment type="caution">
    <text evidence="3">The sequence shown here is derived from an EMBL/GenBank/DDBJ whole genome shotgun (WGS) entry which is preliminary data.</text>
</comment>
<accession>A0A1F5T0C4</accession>
<dbReference type="Gene3D" id="3.40.30.10">
    <property type="entry name" value="Glutaredoxin"/>
    <property type="match status" value="1"/>
</dbReference>
<organism evidence="3 4">
    <name type="scientific">Candidatus Falkowbacteria bacterium RIFOXYC2_FULL_36_12</name>
    <dbReference type="NCBI Taxonomy" id="1798002"/>
    <lineage>
        <taxon>Bacteria</taxon>
        <taxon>Candidatus Falkowiibacteriota</taxon>
    </lineage>
</organism>
<dbReference type="PANTHER" id="PTHR43110">
    <property type="entry name" value="THIOL PEROXIDASE"/>
    <property type="match status" value="1"/>
</dbReference>
<name>A0A1F5T0C4_9BACT</name>
<gene>
    <name evidence="3" type="ORF">A2478_03750</name>
</gene>
<dbReference type="InterPro" id="IPR000866">
    <property type="entry name" value="AhpC/TSA"/>
</dbReference>
<evidence type="ECO:0000313" key="4">
    <source>
        <dbReference type="Proteomes" id="UP000179001"/>
    </source>
</evidence>
<evidence type="ECO:0000313" key="3">
    <source>
        <dbReference type="EMBL" id="OGF32407.1"/>
    </source>
</evidence>
<dbReference type="PROSITE" id="PS51352">
    <property type="entry name" value="THIOREDOXIN_2"/>
    <property type="match status" value="1"/>
</dbReference>